<dbReference type="AlphaFoldDB" id="A0A914Z0S8"/>
<dbReference type="Proteomes" id="UP000887577">
    <property type="component" value="Unplaced"/>
</dbReference>
<reference evidence="2" key="1">
    <citation type="submission" date="2022-11" db="UniProtKB">
        <authorList>
            <consortium name="WormBaseParasite"/>
        </authorList>
    </citation>
    <scope>IDENTIFICATION</scope>
</reference>
<protein>
    <submittedName>
        <fullName evidence="2">Uncharacterized protein</fullName>
    </submittedName>
</protein>
<keyword evidence="1" id="KW-1185">Reference proteome</keyword>
<dbReference type="WBParaSite" id="PSU_v2.g5960.t1">
    <property type="protein sequence ID" value="PSU_v2.g5960.t1"/>
    <property type="gene ID" value="PSU_v2.g5960"/>
</dbReference>
<evidence type="ECO:0000313" key="1">
    <source>
        <dbReference type="Proteomes" id="UP000887577"/>
    </source>
</evidence>
<name>A0A914Z0S8_9BILA</name>
<organism evidence="1 2">
    <name type="scientific">Panagrolaimus superbus</name>
    <dbReference type="NCBI Taxonomy" id="310955"/>
    <lineage>
        <taxon>Eukaryota</taxon>
        <taxon>Metazoa</taxon>
        <taxon>Ecdysozoa</taxon>
        <taxon>Nematoda</taxon>
        <taxon>Chromadorea</taxon>
        <taxon>Rhabditida</taxon>
        <taxon>Tylenchina</taxon>
        <taxon>Panagrolaimomorpha</taxon>
        <taxon>Panagrolaimoidea</taxon>
        <taxon>Panagrolaimidae</taxon>
        <taxon>Panagrolaimus</taxon>
    </lineage>
</organism>
<evidence type="ECO:0000313" key="2">
    <source>
        <dbReference type="WBParaSite" id="PSU_v2.g5960.t1"/>
    </source>
</evidence>
<accession>A0A914Z0S8</accession>
<proteinExistence type="predicted"/>
<sequence length="275" mass="31806">MEYYFRYLKGCCFENYEYIVICCSDQLLKLKNEIQRLCSNILFPNTEIYIIGSRAPLFTFWFSQLKRKPNFGELFAVSRIKYADPKKSGMICGLFTRYKIEDQEFLAQIDGINTEKNNFRDLENKIEENMPIYSPTNLNVKIIYVAVYPDGYIFEDTSNLVFKHFSHKDTDRAKGALIFAKNKVNGIFGDYIEIEEKQKSEVKVMKELSIPTSTSWRSSSKSSNIQNVVEKVYQQNYQKGHEKNVVGIDIGTTTCRAVAIIDNENINEKCGIGKL</sequence>